<protein>
    <submittedName>
        <fullName evidence="1">Uncharacterized protein</fullName>
    </submittedName>
</protein>
<name>A0A0S2DMP0_LYSEN</name>
<organism evidence="1 2">
    <name type="scientific">Lysobacter enzymogenes</name>
    <dbReference type="NCBI Taxonomy" id="69"/>
    <lineage>
        <taxon>Bacteria</taxon>
        <taxon>Pseudomonadati</taxon>
        <taxon>Pseudomonadota</taxon>
        <taxon>Gammaproteobacteria</taxon>
        <taxon>Lysobacterales</taxon>
        <taxon>Lysobacteraceae</taxon>
        <taxon>Lysobacter</taxon>
    </lineage>
</organism>
<evidence type="ECO:0000313" key="1">
    <source>
        <dbReference type="EMBL" id="ALN59713.1"/>
    </source>
</evidence>
<reference evidence="1 2" key="1">
    <citation type="submission" date="2015-11" db="EMBL/GenBank/DDBJ databases">
        <title>Genome sequences of Lysobacter enzymogenes strain C3 and Lysobacter antibioticus ATCC 29479.</title>
        <authorList>
            <person name="Kobayashi D.Y."/>
        </authorList>
    </citation>
    <scope>NUCLEOTIDE SEQUENCE [LARGE SCALE GENOMIC DNA]</scope>
    <source>
        <strain evidence="1 2">C3</strain>
    </source>
</reference>
<dbReference type="OrthoDB" id="6028061at2"/>
<dbReference type="EMBL" id="CP013140">
    <property type="protein sequence ID" value="ALN59713.1"/>
    <property type="molecule type" value="Genomic_DNA"/>
</dbReference>
<dbReference type="RefSeq" id="WP_057948999.1">
    <property type="nucleotide sequence ID" value="NZ_CP110813.1"/>
</dbReference>
<dbReference type="AlphaFoldDB" id="A0A0S2DMP0"/>
<dbReference type="Proteomes" id="UP000061569">
    <property type="component" value="Chromosome"/>
</dbReference>
<sequence>MPLFRTHRSARLWLGAFALAAFGFGFAVQAASSAPPNRALCSLKVCQDRCGGLPGWNPGNGQPCRCCD</sequence>
<dbReference type="KEGG" id="lez:GLE_4372"/>
<accession>A0A0S2DMP0</accession>
<proteinExistence type="predicted"/>
<evidence type="ECO:0000313" key="2">
    <source>
        <dbReference type="Proteomes" id="UP000061569"/>
    </source>
</evidence>
<gene>
    <name evidence="1" type="ORF">GLE_4372</name>
</gene>
<dbReference type="PATRIC" id="fig|69.6.peg.4311"/>